<dbReference type="VEuPathDB" id="FungiDB:VP01_3229g2"/>
<dbReference type="EMBL" id="LAVV01008201">
    <property type="protein sequence ID" value="KNZ53478.1"/>
    <property type="molecule type" value="Genomic_DNA"/>
</dbReference>
<feature type="compositionally biased region" description="Polar residues" evidence="1">
    <location>
        <begin position="257"/>
        <end position="267"/>
    </location>
</feature>
<feature type="region of interest" description="Disordered" evidence="1">
    <location>
        <begin position="256"/>
        <end position="329"/>
    </location>
</feature>
<feature type="compositionally biased region" description="Polar residues" evidence="1">
    <location>
        <begin position="274"/>
        <end position="289"/>
    </location>
</feature>
<proteinExistence type="predicted"/>
<accession>A0A0L6UY73</accession>
<comment type="caution">
    <text evidence="2">The sequence shown here is derived from an EMBL/GenBank/DDBJ whole genome shotgun (WGS) entry which is preliminary data.</text>
</comment>
<dbReference type="Proteomes" id="UP000037035">
    <property type="component" value="Unassembled WGS sequence"/>
</dbReference>
<feature type="non-terminal residue" evidence="2">
    <location>
        <position position="329"/>
    </location>
</feature>
<evidence type="ECO:0000313" key="3">
    <source>
        <dbReference type="Proteomes" id="UP000037035"/>
    </source>
</evidence>
<protein>
    <submittedName>
        <fullName evidence="2">Uncharacterized protein</fullName>
    </submittedName>
</protein>
<sequence>MPSILLQLAYWIYLSRSFWIFQHHRLHPQALLNMLVDPPNSLLIFSKLGLRTSPQHHYHLLKMILGSTLQDLPTFGTLSVRPGCAFVGWSDANENNEYLIGDFSNFSILIKTMRPNYRGHNQNRLDSSFPNAVNFELLIHQVLKSTAPSSRRLIVTSFAYLLCKKGISESIIDLMLNDLNTVSCLIFFLINFFFKLKFYCLSLFKEVPSSFEIPNYSTSILNTSICLINLPNPPHSTPLDIVAMYRMGKIDEPPDSIGQQFNIINNDPSKKQKNVPSDSETESQNTPIASKNKGKKTSKNPPTCSQSTLEPGSSQVINLTQDSDEENTK</sequence>
<evidence type="ECO:0000313" key="2">
    <source>
        <dbReference type="EMBL" id="KNZ53478.1"/>
    </source>
</evidence>
<dbReference type="AlphaFoldDB" id="A0A0L6UY73"/>
<reference evidence="2 3" key="1">
    <citation type="submission" date="2015-08" db="EMBL/GenBank/DDBJ databases">
        <title>Next Generation Sequencing and Analysis of the Genome of Puccinia sorghi L Schw, the Causal Agent of Maize Common Rust.</title>
        <authorList>
            <person name="Rochi L."/>
            <person name="Burguener G."/>
            <person name="Darino M."/>
            <person name="Turjanski A."/>
            <person name="Kreff E."/>
            <person name="Dieguez M.J."/>
            <person name="Sacco F."/>
        </authorList>
    </citation>
    <scope>NUCLEOTIDE SEQUENCE [LARGE SCALE GENOMIC DNA]</scope>
    <source>
        <strain evidence="2 3">RO10H11247</strain>
    </source>
</reference>
<feature type="compositionally biased region" description="Polar residues" evidence="1">
    <location>
        <begin position="299"/>
        <end position="321"/>
    </location>
</feature>
<organism evidence="2 3">
    <name type="scientific">Puccinia sorghi</name>
    <dbReference type="NCBI Taxonomy" id="27349"/>
    <lineage>
        <taxon>Eukaryota</taxon>
        <taxon>Fungi</taxon>
        <taxon>Dikarya</taxon>
        <taxon>Basidiomycota</taxon>
        <taxon>Pucciniomycotina</taxon>
        <taxon>Pucciniomycetes</taxon>
        <taxon>Pucciniales</taxon>
        <taxon>Pucciniaceae</taxon>
        <taxon>Puccinia</taxon>
    </lineage>
</organism>
<name>A0A0L6UY73_9BASI</name>
<evidence type="ECO:0000256" key="1">
    <source>
        <dbReference type="SAM" id="MobiDB-lite"/>
    </source>
</evidence>
<gene>
    <name evidence="2" type="ORF">VP01_3229g2</name>
</gene>
<keyword evidence="3" id="KW-1185">Reference proteome</keyword>